<evidence type="ECO:0000313" key="7">
    <source>
        <dbReference type="Proteomes" id="UP000051221"/>
    </source>
</evidence>
<dbReference type="Pfam" id="PF13411">
    <property type="entry name" value="MerR_1"/>
    <property type="match status" value="1"/>
</dbReference>
<dbReference type="PRINTS" id="PR00040">
    <property type="entry name" value="HTHMERR"/>
</dbReference>
<keyword evidence="2" id="KW-0238">DNA-binding</keyword>
<feature type="domain" description="HTH merR-type" evidence="5">
    <location>
        <begin position="1"/>
        <end position="69"/>
    </location>
</feature>
<dbReference type="PANTHER" id="PTHR30204:SF94">
    <property type="entry name" value="HEAVY METAL-DEPENDENT TRANSCRIPTIONAL REGULATOR HI_0293-RELATED"/>
    <property type="match status" value="1"/>
</dbReference>
<dbReference type="Proteomes" id="UP000051221">
    <property type="component" value="Unassembled WGS sequence"/>
</dbReference>
<dbReference type="OMA" id="LANWDHQ"/>
<dbReference type="Gene3D" id="1.10.1660.10">
    <property type="match status" value="1"/>
</dbReference>
<reference evidence="6 7" key="1">
    <citation type="submission" date="2015-08" db="EMBL/GenBank/DDBJ databases">
        <title>Antibacterial properties of a collection of Vibrionaceae strains.</title>
        <authorList>
            <person name="Giubergia S."/>
        </authorList>
    </citation>
    <scope>NUCLEOTIDE SEQUENCE [LARGE SCALE GENOMIC DNA]</scope>
    <source>
        <strain evidence="6 7">S0821</strain>
    </source>
</reference>
<dbReference type="PANTHER" id="PTHR30204">
    <property type="entry name" value="REDOX-CYCLING DRUG-SENSING TRANSCRIPTIONAL ACTIVATOR SOXR"/>
    <property type="match status" value="1"/>
</dbReference>
<dbReference type="OrthoDB" id="9808480at2"/>
<organism evidence="6 7">
    <name type="scientific">Vibrio furnissii</name>
    <dbReference type="NCBI Taxonomy" id="29494"/>
    <lineage>
        <taxon>Bacteria</taxon>
        <taxon>Pseudomonadati</taxon>
        <taxon>Pseudomonadota</taxon>
        <taxon>Gammaproteobacteria</taxon>
        <taxon>Vibrionales</taxon>
        <taxon>Vibrionaceae</taxon>
        <taxon>Vibrio</taxon>
    </lineage>
</organism>
<dbReference type="GO" id="GO:0003700">
    <property type="term" value="F:DNA-binding transcription factor activity"/>
    <property type="evidence" value="ECO:0007669"/>
    <property type="project" value="InterPro"/>
</dbReference>
<dbReference type="AlphaFoldDB" id="A0A0Q2MH57"/>
<sequence>MKIGELAKRTGLAPSAIRFYESAGLLKMVQRRANGYRSYPEEAVLALELIMLGQQAGFSLEEIGALLPSDLTQWQGEVLVARLRSKIADIEQLQAKLAETKAHLLRIVEDIESRPDDVDCATNAQRVLSRLKQGEENA</sequence>
<dbReference type="InterPro" id="IPR009061">
    <property type="entry name" value="DNA-bd_dom_put_sf"/>
</dbReference>
<dbReference type="SUPFAM" id="SSF46955">
    <property type="entry name" value="Putative DNA-binding domain"/>
    <property type="match status" value="1"/>
</dbReference>
<dbReference type="RefSeq" id="WP_014257846.1">
    <property type="nucleotide sequence ID" value="NZ_CAWQRI010000066.1"/>
</dbReference>
<evidence type="ECO:0000256" key="1">
    <source>
        <dbReference type="ARBA" id="ARBA00023015"/>
    </source>
</evidence>
<keyword evidence="4" id="KW-0175">Coiled coil</keyword>
<dbReference type="InterPro" id="IPR000551">
    <property type="entry name" value="MerR-type_HTH_dom"/>
</dbReference>
<protein>
    <submittedName>
        <fullName evidence="6">MerR family transcriptional regulator</fullName>
    </submittedName>
</protein>
<name>A0A0Q2MH57_VIBFU</name>
<dbReference type="PROSITE" id="PS50937">
    <property type="entry name" value="HTH_MERR_2"/>
    <property type="match status" value="1"/>
</dbReference>
<keyword evidence="3" id="KW-0804">Transcription</keyword>
<feature type="coiled-coil region" evidence="4">
    <location>
        <begin position="80"/>
        <end position="110"/>
    </location>
</feature>
<comment type="caution">
    <text evidence="6">The sequence shown here is derived from an EMBL/GenBank/DDBJ whole genome shotgun (WGS) entry which is preliminary data.</text>
</comment>
<dbReference type="SMART" id="SM00422">
    <property type="entry name" value="HTH_MERR"/>
    <property type="match status" value="1"/>
</dbReference>
<proteinExistence type="predicted"/>
<dbReference type="PROSITE" id="PS00552">
    <property type="entry name" value="HTH_MERR_1"/>
    <property type="match status" value="1"/>
</dbReference>
<evidence type="ECO:0000256" key="2">
    <source>
        <dbReference type="ARBA" id="ARBA00023125"/>
    </source>
</evidence>
<evidence type="ECO:0000256" key="3">
    <source>
        <dbReference type="ARBA" id="ARBA00023163"/>
    </source>
</evidence>
<dbReference type="EMBL" id="LKHS01000004">
    <property type="protein sequence ID" value="KQH87034.1"/>
    <property type="molecule type" value="Genomic_DNA"/>
</dbReference>
<dbReference type="GO" id="GO:0003677">
    <property type="term" value="F:DNA binding"/>
    <property type="evidence" value="ECO:0007669"/>
    <property type="project" value="UniProtKB-KW"/>
</dbReference>
<evidence type="ECO:0000313" key="6">
    <source>
        <dbReference type="EMBL" id="KQH87034.1"/>
    </source>
</evidence>
<dbReference type="InParanoid" id="A0A0Q2MH57"/>
<gene>
    <name evidence="6" type="ORF">AMR76_04740</name>
</gene>
<accession>A0A0Q2MH57</accession>
<dbReference type="InterPro" id="IPR047057">
    <property type="entry name" value="MerR_fam"/>
</dbReference>
<evidence type="ECO:0000256" key="4">
    <source>
        <dbReference type="SAM" id="Coils"/>
    </source>
</evidence>
<evidence type="ECO:0000259" key="5">
    <source>
        <dbReference type="PROSITE" id="PS50937"/>
    </source>
</evidence>
<keyword evidence="7" id="KW-1185">Reference proteome</keyword>
<keyword evidence="1" id="KW-0805">Transcription regulation</keyword>